<evidence type="ECO:0000313" key="4">
    <source>
        <dbReference type="Proteomes" id="UP000014216"/>
    </source>
</evidence>
<gene>
    <name evidence="3" type="primary">mltB</name>
    <name evidence="3" type="ORF">Dpo_10c01130</name>
</gene>
<dbReference type="GO" id="GO:0009253">
    <property type="term" value="P:peptidoglycan catabolic process"/>
    <property type="evidence" value="ECO:0007669"/>
    <property type="project" value="TreeGrafter"/>
</dbReference>
<dbReference type="Proteomes" id="UP000014216">
    <property type="component" value="Unassembled WGS sequence"/>
</dbReference>
<name>S0FTW4_9BACT</name>
<reference evidence="3 4" key="1">
    <citation type="journal article" date="2013" name="Genome Announc.">
        <title>Draft Genome Sequence of Desulfotignum phosphitoxidans DSM 13687 Strain FiPS-3.</title>
        <authorList>
            <person name="Poehlein A."/>
            <person name="Daniel R."/>
            <person name="Simeonova D.D."/>
        </authorList>
    </citation>
    <scope>NUCLEOTIDE SEQUENCE [LARGE SCALE GENOMIC DNA]</scope>
    <source>
        <strain evidence="3 4">DSM 13687</strain>
    </source>
</reference>
<dbReference type="EC" id="3.2.1.-" evidence="3"/>
<dbReference type="OrthoDB" id="9772911at2"/>
<dbReference type="EMBL" id="APJX01000010">
    <property type="protein sequence ID" value="EMS78120.1"/>
    <property type="molecule type" value="Genomic_DNA"/>
</dbReference>
<dbReference type="PANTHER" id="PTHR30163:SF9">
    <property type="entry name" value="MEMBRANE-BOUND LYTIC MUREIN TRANSGLYCOSYLASE B"/>
    <property type="match status" value="1"/>
</dbReference>
<dbReference type="Gene3D" id="1.10.8.350">
    <property type="entry name" value="Bacterial muramidase"/>
    <property type="match status" value="1"/>
</dbReference>
<evidence type="ECO:0000313" key="3">
    <source>
        <dbReference type="EMBL" id="EMS78120.1"/>
    </source>
</evidence>
<keyword evidence="4" id="KW-1185">Reference proteome</keyword>
<dbReference type="CDD" id="cd13399">
    <property type="entry name" value="Slt35-like"/>
    <property type="match status" value="1"/>
</dbReference>
<dbReference type="GO" id="GO:0008933">
    <property type="term" value="F:peptidoglycan lytic transglycosylase activity"/>
    <property type="evidence" value="ECO:0007669"/>
    <property type="project" value="TreeGrafter"/>
</dbReference>
<dbReference type="Pfam" id="PF13406">
    <property type="entry name" value="SLT_2"/>
    <property type="match status" value="1"/>
</dbReference>
<feature type="chain" id="PRO_5004497332" evidence="1">
    <location>
        <begin position="31"/>
        <end position="295"/>
    </location>
</feature>
<dbReference type="PANTHER" id="PTHR30163">
    <property type="entry name" value="MEMBRANE-BOUND LYTIC MUREIN TRANSGLYCOSYLASE B"/>
    <property type="match status" value="1"/>
</dbReference>
<feature type="domain" description="Transglycosylase SLT" evidence="2">
    <location>
        <begin position="38"/>
        <end position="263"/>
    </location>
</feature>
<proteinExistence type="predicted"/>
<dbReference type="AlphaFoldDB" id="S0FTW4"/>
<dbReference type="InterPro" id="IPR043426">
    <property type="entry name" value="MltB-like"/>
</dbReference>
<dbReference type="PATRIC" id="fig|1286635.3.peg.3960"/>
<dbReference type="SUPFAM" id="SSF53955">
    <property type="entry name" value="Lysozyme-like"/>
    <property type="match status" value="1"/>
</dbReference>
<keyword evidence="3" id="KW-0378">Hydrolase</keyword>
<protein>
    <submittedName>
        <fullName evidence="3">Membrane-bound lytic murein transglycosylase B</fullName>
        <ecNumber evidence="3">3.2.1.-</ecNumber>
    </submittedName>
</protein>
<evidence type="ECO:0000259" key="2">
    <source>
        <dbReference type="Pfam" id="PF13406"/>
    </source>
</evidence>
<evidence type="ECO:0000256" key="1">
    <source>
        <dbReference type="SAM" id="SignalP"/>
    </source>
</evidence>
<keyword evidence="3" id="KW-0326">Glycosidase</keyword>
<dbReference type="InterPro" id="IPR023346">
    <property type="entry name" value="Lysozyme-like_dom_sf"/>
</dbReference>
<comment type="caution">
    <text evidence="3">The sequence shown here is derived from an EMBL/GenBank/DDBJ whole genome shotgun (WGS) entry which is preliminary data.</text>
</comment>
<feature type="signal peptide" evidence="1">
    <location>
        <begin position="1"/>
        <end position="30"/>
    </location>
</feature>
<organism evidence="3 4">
    <name type="scientific">Desulfotignum phosphitoxidans DSM 13687</name>
    <dbReference type="NCBI Taxonomy" id="1286635"/>
    <lineage>
        <taxon>Bacteria</taxon>
        <taxon>Pseudomonadati</taxon>
        <taxon>Thermodesulfobacteriota</taxon>
        <taxon>Desulfobacteria</taxon>
        <taxon>Desulfobacterales</taxon>
        <taxon>Desulfobacteraceae</taxon>
        <taxon>Desulfotignum</taxon>
    </lineage>
</organism>
<sequence>MEILPDIRAHVTRCFFFMLVLFCLAPCVIAQQPAAGNEFDALKQRLIKDGFAPEKIQNILTKDTVSFSPAGVSMFFVHSESSLNYDQFLSKDSIANAFQYMADHKKALDQAQEIYGVDKTVITAILLVETRLGNYLGNQTVINTLATMASLTDETLRERIWNAIPDQKKPEKDTFLKKVTLRAKWGYEELKALIRYTDREGVDPKTIRGSYAGAMGIPQFMPSNALTLAKDGNNDDSIDLFDHSDAIFSVANYLKHHGWDPGISRQRQHEVLFRYNHSNYYVDTLMKISDRLKEG</sequence>
<dbReference type="GO" id="GO:0016798">
    <property type="term" value="F:hydrolase activity, acting on glycosyl bonds"/>
    <property type="evidence" value="ECO:0007669"/>
    <property type="project" value="UniProtKB-KW"/>
</dbReference>
<dbReference type="InterPro" id="IPR031304">
    <property type="entry name" value="SLT_2"/>
</dbReference>
<keyword evidence="1" id="KW-0732">Signal</keyword>
<accession>S0FTW4</accession>